<protein>
    <submittedName>
        <fullName evidence="2">Uncharacterized protein</fullName>
    </submittedName>
</protein>
<sequence>MFIYLLLAIISIGNSNSFALSPAAPLQVEQETLQEDSHNLPLFSEEIAGTFIFQVVTAKPFGNQGLLSAFTTPAHSKQVYLDPLCLSVYPEIQKALIKRHTFPFHFFW</sequence>
<gene>
    <name evidence="2" type="ORF">FHG64_10170</name>
</gene>
<accession>A0A5B7X2F7</accession>
<reference evidence="2 3" key="1">
    <citation type="submission" date="2019-06" db="EMBL/GenBank/DDBJ databases">
        <title>Complete genome sequence of Antarcticibacterium flavum KCTC 52984T from an Antarctic marine sediment.</title>
        <authorList>
            <person name="Lee Y.M."/>
            <person name="Shin S.C."/>
        </authorList>
    </citation>
    <scope>NUCLEOTIDE SEQUENCE [LARGE SCALE GENOMIC DNA]</scope>
    <source>
        <strain evidence="2 3">KCTC 52984</strain>
    </source>
</reference>
<feature type="signal peptide" evidence="1">
    <location>
        <begin position="1"/>
        <end position="19"/>
    </location>
</feature>
<dbReference type="Proteomes" id="UP000309016">
    <property type="component" value="Chromosome"/>
</dbReference>
<proteinExistence type="predicted"/>
<organism evidence="2 3">
    <name type="scientific">Antarcticibacterium flavum</name>
    <dbReference type="NCBI Taxonomy" id="2058175"/>
    <lineage>
        <taxon>Bacteria</taxon>
        <taxon>Pseudomonadati</taxon>
        <taxon>Bacteroidota</taxon>
        <taxon>Flavobacteriia</taxon>
        <taxon>Flavobacteriales</taxon>
        <taxon>Flavobacteriaceae</taxon>
        <taxon>Antarcticibacterium</taxon>
    </lineage>
</organism>
<feature type="chain" id="PRO_5022686800" evidence="1">
    <location>
        <begin position="20"/>
        <end position="108"/>
    </location>
</feature>
<dbReference type="AlphaFoldDB" id="A0A5B7X2F7"/>
<evidence type="ECO:0000256" key="1">
    <source>
        <dbReference type="SAM" id="SignalP"/>
    </source>
</evidence>
<dbReference type="EMBL" id="CP040812">
    <property type="protein sequence ID" value="QCY69734.1"/>
    <property type="molecule type" value="Genomic_DNA"/>
</dbReference>
<name>A0A5B7X2F7_9FLAO</name>
<evidence type="ECO:0000313" key="3">
    <source>
        <dbReference type="Proteomes" id="UP000309016"/>
    </source>
</evidence>
<keyword evidence="1" id="KW-0732">Signal</keyword>
<keyword evidence="3" id="KW-1185">Reference proteome</keyword>
<dbReference type="KEGG" id="afla:FHG64_10170"/>
<evidence type="ECO:0000313" key="2">
    <source>
        <dbReference type="EMBL" id="QCY69734.1"/>
    </source>
</evidence>
<dbReference type="RefSeq" id="WP_139066299.1">
    <property type="nucleotide sequence ID" value="NZ_CP040812.1"/>
</dbReference>